<dbReference type="Proteomes" id="UP001209570">
    <property type="component" value="Unassembled WGS sequence"/>
</dbReference>
<dbReference type="GO" id="GO:0006031">
    <property type="term" value="P:chitin biosynthetic process"/>
    <property type="evidence" value="ECO:0007669"/>
    <property type="project" value="TreeGrafter"/>
</dbReference>
<proteinExistence type="predicted"/>
<evidence type="ECO:0000313" key="12">
    <source>
        <dbReference type="Proteomes" id="UP001209570"/>
    </source>
</evidence>
<dbReference type="EMBL" id="JAKCXM010000134">
    <property type="protein sequence ID" value="KAJ0401193.1"/>
    <property type="molecule type" value="Genomic_DNA"/>
</dbReference>
<evidence type="ECO:0000256" key="7">
    <source>
        <dbReference type="ARBA" id="ARBA00022989"/>
    </source>
</evidence>
<evidence type="ECO:0000256" key="5">
    <source>
        <dbReference type="ARBA" id="ARBA00022679"/>
    </source>
</evidence>
<dbReference type="GO" id="GO:0071555">
    <property type="term" value="P:cell wall organization"/>
    <property type="evidence" value="ECO:0007669"/>
    <property type="project" value="UniProtKB-KW"/>
</dbReference>
<dbReference type="InterPro" id="IPR029044">
    <property type="entry name" value="Nucleotide-diphossugar_trans"/>
</dbReference>
<dbReference type="InterPro" id="IPR036181">
    <property type="entry name" value="MIT_dom_sf"/>
</dbReference>
<evidence type="ECO:0000256" key="4">
    <source>
        <dbReference type="ARBA" id="ARBA00022676"/>
    </source>
</evidence>
<dbReference type="GO" id="GO:0004100">
    <property type="term" value="F:chitin synthase activity"/>
    <property type="evidence" value="ECO:0007669"/>
    <property type="project" value="UniProtKB-EC"/>
</dbReference>
<keyword evidence="9" id="KW-0961">Cell wall biogenesis/degradation</keyword>
<evidence type="ECO:0000256" key="2">
    <source>
        <dbReference type="ARBA" id="ARBA00012543"/>
    </source>
</evidence>
<name>A0AAD5LK21_PYTIN</name>
<keyword evidence="6" id="KW-0812">Transmembrane</keyword>
<dbReference type="Gene3D" id="1.20.58.80">
    <property type="entry name" value="Phosphotransferase system, lactose/cellobiose-type IIA subunit"/>
    <property type="match status" value="1"/>
</dbReference>
<evidence type="ECO:0000256" key="6">
    <source>
        <dbReference type="ARBA" id="ARBA00022692"/>
    </source>
</evidence>
<dbReference type="PANTHER" id="PTHR22914:SF9">
    <property type="entry name" value="CHITIN SYNTHASE 1"/>
    <property type="match status" value="1"/>
</dbReference>
<keyword evidence="5" id="KW-0808">Transferase</keyword>
<keyword evidence="4" id="KW-0328">Glycosyltransferase</keyword>
<evidence type="ECO:0000259" key="10">
    <source>
        <dbReference type="SMART" id="SM00745"/>
    </source>
</evidence>
<dbReference type="InterPro" id="IPR013616">
    <property type="entry name" value="Chitin_synth_N"/>
</dbReference>
<evidence type="ECO:0000256" key="8">
    <source>
        <dbReference type="ARBA" id="ARBA00023136"/>
    </source>
</evidence>
<dbReference type="SUPFAM" id="SSF116846">
    <property type="entry name" value="MIT domain"/>
    <property type="match status" value="1"/>
</dbReference>
<comment type="subcellular location">
    <subcellularLocation>
        <location evidence="1">Cell membrane</location>
        <topology evidence="1">Multi-pass membrane protein</topology>
    </subcellularLocation>
</comment>
<dbReference type="InterPro" id="IPR004835">
    <property type="entry name" value="Chitin_synth"/>
</dbReference>
<dbReference type="InterPro" id="IPR007330">
    <property type="entry name" value="MIT_dom"/>
</dbReference>
<evidence type="ECO:0000313" key="11">
    <source>
        <dbReference type="EMBL" id="KAJ0401193.1"/>
    </source>
</evidence>
<feature type="domain" description="MIT" evidence="10">
    <location>
        <begin position="109"/>
        <end position="187"/>
    </location>
</feature>
<comment type="caution">
    <text evidence="11">The sequence shown here is derived from an EMBL/GenBank/DDBJ whole genome shotgun (WGS) entry which is preliminary data.</text>
</comment>
<accession>A0AAD5LK21</accession>
<keyword evidence="8" id="KW-0472">Membrane</keyword>
<dbReference type="EC" id="2.4.1.16" evidence="2"/>
<keyword evidence="7" id="KW-1133">Transmembrane helix</keyword>
<evidence type="ECO:0000256" key="1">
    <source>
        <dbReference type="ARBA" id="ARBA00004651"/>
    </source>
</evidence>
<sequence length="530" mass="59364">MTTTTTTVSQAPVATVTTTASSLELADELELEELQRMVGDDSNGDVAATTTMTIVTEEQRADDNTDAAVWHDMRPTARSYVDEDGHTGPRQPLGRQISAALPGFDVTLGEVTYESAFRLIQQAAEAERGGDPLRAVDLYVSAGKILISVGRNEQDPLLRQGIQEKALEVSNRAEQLNDWYSSVQEKIRWESLPPQLRIQKTDVPRVQESWHGRRPPFNQGDEFTHMRYTAVTTKDPYHFTDEGFTLRVHQLQRKIRTFITVTMYNEEGPELKGTLTGIARNLAYMAEVWGEHAWENVAVAIVSDGRTKASASCLDYLTSLGAFDEEIMTVTSAGVDVQMHLFESTVQFMRDDNFEAFYPPIQIIYALKEHNGGKLNSHLWFFNAFSEQLLPTYTVLVDVGTIPGPDSIFRLVRSMDRNPQIGGVAGEIAVEQPNYFNPVIAAQHFEYKISNIMDKSLESVFGFISVLPGAFSAYRYEAIRAEKGAGPLPEYFRSLTTSTKDLGPFKGNMYLAEDRILCFELLARKKQRIS</sequence>
<reference evidence="11" key="1">
    <citation type="submission" date="2021-12" db="EMBL/GenBank/DDBJ databases">
        <title>Prjna785345.</title>
        <authorList>
            <person name="Rujirawat T."/>
            <person name="Krajaejun T."/>
        </authorList>
    </citation>
    <scope>NUCLEOTIDE SEQUENCE</scope>
    <source>
        <strain evidence="11">Pi057C3</strain>
    </source>
</reference>
<dbReference type="SMART" id="SM00745">
    <property type="entry name" value="MIT"/>
    <property type="match status" value="1"/>
</dbReference>
<dbReference type="Pfam" id="PF04212">
    <property type="entry name" value="MIT"/>
    <property type="match status" value="1"/>
</dbReference>
<keyword evidence="3" id="KW-1003">Cell membrane</keyword>
<dbReference type="PANTHER" id="PTHR22914">
    <property type="entry name" value="CHITIN SYNTHASE"/>
    <property type="match status" value="1"/>
</dbReference>
<gene>
    <name evidence="11" type="ORF">P43SY_007612</name>
</gene>
<dbReference type="Pfam" id="PF01644">
    <property type="entry name" value="Chitin_synth_1"/>
    <property type="match status" value="1"/>
</dbReference>
<dbReference type="AlphaFoldDB" id="A0AAD5LK21"/>
<organism evidence="11 12">
    <name type="scientific">Pythium insidiosum</name>
    <name type="common">Pythiosis disease agent</name>
    <dbReference type="NCBI Taxonomy" id="114742"/>
    <lineage>
        <taxon>Eukaryota</taxon>
        <taxon>Sar</taxon>
        <taxon>Stramenopiles</taxon>
        <taxon>Oomycota</taxon>
        <taxon>Peronosporomycetes</taxon>
        <taxon>Pythiales</taxon>
        <taxon>Pythiaceae</taxon>
        <taxon>Pythium</taxon>
    </lineage>
</organism>
<dbReference type="SUPFAM" id="SSF53448">
    <property type="entry name" value="Nucleotide-diphospho-sugar transferases"/>
    <property type="match status" value="1"/>
</dbReference>
<dbReference type="Pfam" id="PF08407">
    <property type="entry name" value="Chitin_synth_1N"/>
    <property type="match status" value="1"/>
</dbReference>
<evidence type="ECO:0000256" key="9">
    <source>
        <dbReference type="ARBA" id="ARBA00023316"/>
    </source>
</evidence>
<keyword evidence="12" id="KW-1185">Reference proteome</keyword>
<dbReference type="GO" id="GO:0005886">
    <property type="term" value="C:plasma membrane"/>
    <property type="evidence" value="ECO:0007669"/>
    <property type="project" value="UniProtKB-SubCell"/>
</dbReference>
<protein>
    <recommendedName>
        <fullName evidence="2">chitin synthase</fullName>
        <ecNumber evidence="2">2.4.1.16</ecNumber>
    </recommendedName>
</protein>
<evidence type="ECO:0000256" key="3">
    <source>
        <dbReference type="ARBA" id="ARBA00022475"/>
    </source>
</evidence>